<dbReference type="Gene3D" id="3.40.366.10">
    <property type="entry name" value="Malonyl-Coenzyme A Acyl Carrier Protein, domain 2"/>
    <property type="match status" value="1"/>
</dbReference>
<evidence type="ECO:0008006" key="5">
    <source>
        <dbReference type="Google" id="ProtNLM"/>
    </source>
</evidence>
<name>A0A0F4I4X7_9ACTN</name>
<dbReference type="AlphaFoldDB" id="A0A0F4I4X7"/>
<dbReference type="SUPFAM" id="SSF52151">
    <property type="entry name" value="FabD/lysophospholipase-like"/>
    <property type="match status" value="1"/>
</dbReference>
<organism evidence="3 4">
    <name type="scientific">Streptomyces katrae</name>
    <dbReference type="NCBI Taxonomy" id="68223"/>
    <lineage>
        <taxon>Bacteria</taxon>
        <taxon>Bacillati</taxon>
        <taxon>Actinomycetota</taxon>
        <taxon>Actinomycetes</taxon>
        <taxon>Kitasatosporales</taxon>
        <taxon>Streptomycetaceae</taxon>
        <taxon>Streptomyces</taxon>
    </lineage>
</organism>
<evidence type="ECO:0000256" key="2">
    <source>
        <dbReference type="ARBA" id="ARBA00023268"/>
    </source>
</evidence>
<proteinExistence type="predicted"/>
<dbReference type="RefSeq" id="WP_045952688.1">
    <property type="nucleotide sequence ID" value="NZ_JZWV01001742.1"/>
</dbReference>
<evidence type="ECO:0000313" key="4">
    <source>
        <dbReference type="Proteomes" id="UP000033551"/>
    </source>
</evidence>
<accession>A0A0F4I4X7</accession>
<feature type="non-terminal residue" evidence="3">
    <location>
        <position position="67"/>
    </location>
</feature>
<comment type="caution">
    <text evidence="3">The sequence shown here is derived from an EMBL/GenBank/DDBJ whole genome shotgun (WGS) entry which is preliminary data.</text>
</comment>
<evidence type="ECO:0000313" key="3">
    <source>
        <dbReference type="EMBL" id="KJY16523.1"/>
    </source>
</evidence>
<keyword evidence="2" id="KW-0511">Multifunctional enzyme</keyword>
<dbReference type="GO" id="GO:0006633">
    <property type="term" value="P:fatty acid biosynthetic process"/>
    <property type="evidence" value="ECO:0007669"/>
    <property type="project" value="TreeGrafter"/>
</dbReference>
<dbReference type="OrthoDB" id="9778690at2"/>
<dbReference type="PANTHER" id="PTHR43775:SF51">
    <property type="entry name" value="INACTIVE PHENOLPHTHIOCEROL SYNTHESIS POLYKETIDE SYNTHASE TYPE I PKS1-RELATED"/>
    <property type="match status" value="1"/>
</dbReference>
<reference evidence="3 4" key="1">
    <citation type="submission" date="2015-02" db="EMBL/GenBank/DDBJ databases">
        <authorList>
            <person name="Ju K.-S."/>
            <person name="Doroghazi J.R."/>
            <person name="Metcalf W."/>
        </authorList>
    </citation>
    <scope>NUCLEOTIDE SEQUENCE [LARGE SCALE GENOMIC DNA]</scope>
    <source>
        <strain evidence="3 4">NRRL ISP-5550</strain>
    </source>
</reference>
<dbReference type="InterPro" id="IPR001227">
    <property type="entry name" value="Ac_transferase_dom_sf"/>
</dbReference>
<sequence>PFVSALTGGLVTDQIAHPDYWVKHVREAVRFHDAIRTLEAEGATTLLELGPDAVLTAMARPCLTSDS</sequence>
<dbReference type="GO" id="GO:0004312">
    <property type="term" value="F:fatty acid synthase activity"/>
    <property type="evidence" value="ECO:0007669"/>
    <property type="project" value="TreeGrafter"/>
</dbReference>
<dbReference type="PANTHER" id="PTHR43775">
    <property type="entry name" value="FATTY ACID SYNTHASE"/>
    <property type="match status" value="1"/>
</dbReference>
<keyword evidence="1" id="KW-0808">Transferase</keyword>
<dbReference type="InterPro" id="IPR050091">
    <property type="entry name" value="PKS_NRPS_Biosynth_Enz"/>
</dbReference>
<evidence type="ECO:0000256" key="1">
    <source>
        <dbReference type="ARBA" id="ARBA00022679"/>
    </source>
</evidence>
<dbReference type="Proteomes" id="UP000033551">
    <property type="component" value="Unassembled WGS sequence"/>
</dbReference>
<dbReference type="EMBL" id="JZWV01001742">
    <property type="protein sequence ID" value="KJY16523.1"/>
    <property type="molecule type" value="Genomic_DNA"/>
</dbReference>
<keyword evidence="4" id="KW-1185">Reference proteome</keyword>
<protein>
    <recommendedName>
        <fullName evidence="5">Malonyl-CoA:ACP transacylase (MAT) domain-containing protein</fullName>
    </recommendedName>
</protein>
<gene>
    <name evidence="3" type="ORF">VR44_40410</name>
</gene>
<dbReference type="InterPro" id="IPR016035">
    <property type="entry name" value="Acyl_Trfase/lysoPLipase"/>
</dbReference>
<feature type="non-terminal residue" evidence="3">
    <location>
        <position position="1"/>
    </location>
</feature>